<dbReference type="EMBL" id="CAWUPB010001161">
    <property type="protein sequence ID" value="CAK7344405.1"/>
    <property type="molecule type" value="Genomic_DNA"/>
</dbReference>
<protein>
    <submittedName>
        <fullName evidence="1">Uncharacterized protein</fullName>
    </submittedName>
</protein>
<dbReference type="Proteomes" id="UP001314170">
    <property type="component" value="Unassembled WGS sequence"/>
</dbReference>
<proteinExistence type="predicted"/>
<organism evidence="1 2">
    <name type="scientific">Dovyalis caffra</name>
    <dbReference type="NCBI Taxonomy" id="77055"/>
    <lineage>
        <taxon>Eukaryota</taxon>
        <taxon>Viridiplantae</taxon>
        <taxon>Streptophyta</taxon>
        <taxon>Embryophyta</taxon>
        <taxon>Tracheophyta</taxon>
        <taxon>Spermatophyta</taxon>
        <taxon>Magnoliopsida</taxon>
        <taxon>eudicotyledons</taxon>
        <taxon>Gunneridae</taxon>
        <taxon>Pentapetalae</taxon>
        <taxon>rosids</taxon>
        <taxon>fabids</taxon>
        <taxon>Malpighiales</taxon>
        <taxon>Salicaceae</taxon>
        <taxon>Flacourtieae</taxon>
        <taxon>Dovyalis</taxon>
    </lineage>
</organism>
<keyword evidence="2" id="KW-1185">Reference proteome</keyword>
<gene>
    <name evidence="1" type="ORF">DCAF_LOCUS17775</name>
</gene>
<accession>A0AAV1S143</accession>
<reference evidence="1 2" key="1">
    <citation type="submission" date="2024-01" db="EMBL/GenBank/DDBJ databases">
        <authorList>
            <person name="Waweru B."/>
        </authorList>
    </citation>
    <scope>NUCLEOTIDE SEQUENCE [LARGE SCALE GENOMIC DNA]</scope>
</reference>
<evidence type="ECO:0000313" key="2">
    <source>
        <dbReference type="Proteomes" id="UP001314170"/>
    </source>
</evidence>
<dbReference type="AlphaFoldDB" id="A0AAV1S143"/>
<comment type="caution">
    <text evidence="1">The sequence shown here is derived from an EMBL/GenBank/DDBJ whole genome shotgun (WGS) entry which is preliminary data.</text>
</comment>
<evidence type="ECO:0000313" key="1">
    <source>
        <dbReference type="EMBL" id="CAK7344405.1"/>
    </source>
</evidence>
<sequence>MEKFVAVTMHSRELEVLTELERTLRTLRANADLDHETRKKRAITKKSQRIMIQAPIPDEESTKELTDCNAIQVNVM</sequence>
<name>A0AAV1S143_9ROSI</name>